<evidence type="ECO:0000313" key="2">
    <source>
        <dbReference type="Proteomes" id="UP001066276"/>
    </source>
</evidence>
<name>A0AAV7VIM3_PLEWA</name>
<gene>
    <name evidence="1" type="ORF">NDU88_005307</name>
</gene>
<dbReference type="EMBL" id="JANPWB010000003">
    <property type="protein sequence ID" value="KAJ1201498.1"/>
    <property type="molecule type" value="Genomic_DNA"/>
</dbReference>
<accession>A0AAV7VIM3</accession>
<keyword evidence="2" id="KW-1185">Reference proteome</keyword>
<sequence length="118" mass="13377">MIPNISHIGNTSTLQNMQGFFVVDDLKCFGALSEVRRAVLHAEPDLSRGAGGRVSSSAFCERRLEEAEAGQETRQRRSLGHIPTIKDFMLLLLERLLHRLQQNAKNFPKDFCRVQEIL</sequence>
<protein>
    <submittedName>
        <fullName evidence="1">Uncharacterized protein</fullName>
    </submittedName>
</protein>
<dbReference type="AlphaFoldDB" id="A0AAV7VIM3"/>
<proteinExistence type="predicted"/>
<reference evidence="1" key="1">
    <citation type="journal article" date="2022" name="bioRxiv">
        <title>Sequencing and chromosome-scale assembly of the giantPleurodeles waltlgenome.</title>
        <authorList>
            <person name="Brown T."/>
            <person name="Elewa A."/>
            <person name="Iarovenko S."/>
            <person name="Subramanian E."/>
            <person name="Araus A.J."/>
            <person name="Petzold A."/>
            <person name="Susuki M."/>
            <person name="Suzuki K.-i.T."/>
            <person name="Hayashi T."/>
            <person name="Toyoda A."/>
            <person name="Oliveira C."/>
            <person name="Osipova E."/>
            <person name="Leigh N.D."/>
            <person name="Simon A."/>
            <person name="Yun M.H."/>
        </authorList>
    </citation>
    <scope>NUCLEOTIDE SEQUENCE</scope>
    <source>
        <strain evidence="1">20211129_DDA</strain>
        <tissue evidence="1">Liver</tissue>
    </source>
</reference>
<comment type="caution">
    <text evidence="1">The sequence shown here is derived from an EMBL/GenBank/DDBJ whole genome shotgun (WGS) entry which is preliminary data.</text>
</comment>
<organism evidence="1 2">
    <name type="scientific">Pleurodeles waltl</name>
    <name type="common">Iberian ribbed newt</name>
    <dbReference type="NCBI Taxonomy" id="8319"/>
    <lineage>
        <taxon>Eukaryota</taxon>
        <taxon>Metazoa</taxon>
        <taxon>Chordata</taxon>
        <taxon>Craniata</taxon>
        <taxon>Vertebrata</taxon>
        <taxon>Euteleostomi</taxon>
        <taxon>Amphibia</taxon>
        <taxon>Batrachia</taxon>
        <taxon>Caudata</taxon>
        <taxon>Salamandroidea</taxon>
        <taxon>Salamandridae</taxon>
        <taxon>Pleurodelinae</taxon>
        <taxon>Pleurodeles</taxon>
    </lineage>
</organism>
<dbReference type="Proteomes" id="UP001066276">
    <property type="component" value="Chromosome 2_1"/>
</dbReference>
<evidence type="ECO:0000313" key="1">
    <source>
        <dbReference type="EMBL" id="KAJ1201498.1"/>
    </source>
</evidence>